<evidence type="ECO:0000313" key="2">
    <source>
        <dbReference type="Proteomes" id="UP000326396"/>
    </source>
</evidence>
<accession>A0A5N6MJ43</accession>
<reference evidence="1 2" key="1">
    <citation type="submission" date="2019-05" db="EMBL/GenBank/DDBJ databases">
        <title>Mikania micrantha, genome provides insights into the molecular mechanism of rapid growth.</title>
        <authorList>
            <person name="Liu B."/>
        </authorList>
    </citation>
    <scope>NUCLEOTIDE SEQUENCE [LARGE SCALE GENOMIC DNA]</scope>
    <source>
        <strain evidence="1">NLD-2019</strain>
        <tissue evidence="1">Leaf</tissue>
    </source>
</reference>
<keyword evidence="2" id="KW-1185">Reference proteome</keyword>
<organism evidence="1 2">
    <name type="scientific">Mikania micrantha</name>
    <name type="common">bitter vine</name>
    <dbReference type="NCBI Taxonomy" id="192012"/>
    <lineage>
        <taxon>Eukaryota</taxon>
        <taxon>Viridiplantae</taxon>
        <taxon>Streptophyta</taxon>
        <taxon>Embryophyta</taxon>
        <taxon>Tracheophyta</taxon>
        <taxon>Spermatophyta</taxon>
        <taxon>Magnoliopsida</taxon>
        <taxon>eudicotyledons</taxon>
        <taxon>Gunneridae</taxon>
        <taxon>Pentapetalae</taxon>
        <taxon>asterids</taxon>
        <taxon>campanulids</taxon>
        <taxon>Asterales</taxon>
        <taxon>Asteraceae</taxon>
        <taxon>Asteroideae</taxon>
        <taxon>Heliantheae alliance</taxon>
        <taxon>Eupatorieae</taxon>
        <taxon>Mikania</taxon>
    </lineage>
</organism>
<dbReference type="EMBL" id="SZYD01000015">
    <property type="protein sequence ID" value="KAD3640321.1"/>
    <property type="molecule type" value="Genomic_DNA"/>
</dbReference>
<name>A0A5N6MJ43_9ASTR</name>
<sequence length="103" mass="11470">MKPTPRGSTTKNTKEQMGNRLLHPLATLEKTTTTIVKASIAARRGCTREETKALISMTDVNHHHPKAISKIDGNLEKLGNNQPRDKNFGLEFKLVDDHCDFGC</sequence>
<comment type="caution">
    <text evidence="1">The sequence shown here is derived from an EMBL/GenBank/DDBJ whole genome shotgun (WGS) entry which is preliminary data.</text>
</comment>
<protein>
    <submittedName>
        <fullName evidence="1">Uncharacterized protein</fullName>
    </submittedName>
</protein>
<dbReference type="Proteomes" id="UP000326396">
    <property type="component" value="Linkage Group LG5"/>
</dbReference>
<dbReference type="AlphaFoldDB" id="A0A5N6MJ43"/>
<proteinExistence type="predicted"/>
<evidence type="ECO:0000313" key="1">
    <source>
        <dbReference type="EMBL" id="KAD3640321.1"/>
    </source>
</evidence>
<gene>
    <name evidence="1" type="ORF">E3N88_29544</name>
</gene>